<name>A0A4Y8VK03_9PSED</name>
<reference evidence="2 3" key="1">
    <citation type="submission" date="2019-03" db="EMBL/GenBank/DDBJ databases">
        <title>Draft genome sequence of humic substances-degrading Pseudomonas kribbensis CHA-19 from forest soil.</title>
        <authorList>
            <person name="Kim D."/>
        </authorList>
    </citation>
    <scope>NUCLEOTIDE SEQUENCE [LARGE SCALE GENOMIC DNA]</scope>
    <source>
        <strain evidence="2 3">CHA-19</strain>
    </source>
</reference>
<gene>
    <name evidence="2" type="ORF">E4J90_11075</name>
</gene>
<organism evidence="2 3">
    <name type="scientific">Pseudomonas kribbensis</name>
    <dbReference type="NCBI Taxonomy" id="1628086"/>
    <lineage>
        <taxon>Bacteria</taxon>
        <taxon>Pseudomonadati</taxon>
        <taxon>Pseudomonadota</taxon>
        <taxon>Gammaproteobacteria</taxon>
        <taxon>Pseudomonadales</taxon>
        <taxon>Pseudomonadaceae</taxon>
        <taxon>Pseudomonas</taxon>
    </lineage>
</organism>
<dbReference type="SMART" id="SM01065">
    <property type="entry name" value="CBM_2"/>
    <property type="match status" value="1"/>
</dbReference>
<dbReference type="InterPro" id="IPR002044">
    <property type="entry name" value="CBM20"/>
</dbReference>
<dbReference type="Gene3D" id="2.60.40.10">
    <property type="entry name" value="Immunoglobulins"/>
    <property type="match status" value="1"/>
</dbReference>
<dbReference type="EMBL" id="SPDQ01000013">
    <property type="protein sequence ID" value="TFH80802.1"/>
    <property type="molecule type" value="Genomic_DNA"/>
</dbReference>
<dbReference type="PROSITE" id="PS51166">
    <property type="entry name" value="CBM20"/>
    <property type="match status" value="1"/>
</dbReference>
<protein>
    <submittedName>
        <fullName evidence="2">Carbohydrate-binding protein</fullName>
    </submittedName>
</protein>
<dbReference type="InterPro" id="IPR013784">
    <property type="entry name" value="Carb-bd-like_fold"/>
</dbReference>
<dbReference type="GO" id="GO:2001070">
    <property type="term" value="F:starch binding"/>
    <property type="evidence" value="ECO:0007669"/>
    <property type="project" value="InterPro"/>
</dbReference>
<dbReference type="SUPFAM" id="SSF49452">
    <property type="entry name" value="Starch-binding domain-like"/>
    <property type="match status" value="1"/>
</dbReference>
<dbReference type="OrthoDB" id="9805159at2"/>
<accession>A0A4Y8VK03</accession>
<dbReference type="Proteomes" id="UP000297555">
    <property type="component" value="Unassembled WGS sequence"/>
</dbReference>
<feature type="domain" description="CBM20" evidence="1">
    <location>
        <begin position="27"/>
        <end position="133"/>
    </location>
</feature>
<proteinExistence type="predicted"/>
<evidence type="ECO:0000313" key="2">
    <source>
        <dbReference type="EMBL" id="TFH80802.1"/>
    </source>
</evidence>
<comment type="caution">
    <text evidence="2">The sequence shown here is derived from an EMBL/GenBank/DDBJ whole genome shotgun (WGS) entry which is preliminary data.</text>
</comment>
<sequence>MFRILHPLPQGILLLVMLTLFSSAQSVTFTYTLNVDFQCDNGITTQGYSVYVVGAPPELGSWDPAKAVKLDPASYPSWAGTIQFKGSNPGDDVAWKCIVRNETNPSDVQMWQPGSDNHVALAFKPVPKSVGRF</sequence>
<dbReference type="AlphaFoldDB" id="A0A4Y8VK03"/>
<dbReference type="InterPro" id="IPR013783">
    <property type="entry name" value="Ig-like_fold"/>
</dbReference>
<evidence type="ECO:0000313" key="3">
    <source>
        <dbReference type="Proteomes" id="UP000297555"/>
    </source>
</evidence>
<dbReference type="Pfam" id="PF00686">
    <property type="entry name" value="CBM_20"/>
    <property type="match status" value="1"/>
</dbReference>
<evidence type="ECO:0000259" key="1">
    <source>
        <dbReference type="PROSITE" id="PS51166"/>
    </source>
</evidence>
<dbReference type="RefSeq" id="WP_134826362.1">
    <property type="nucleotide sequence ID" value="NZ_SPDQ01000013.1"/>
</dbReference>